<feature type="transmembrane region" description="Helical" evidence="11">
    <location>
        <begin position="115"/>
        <end position="137"/>
    </location>
</feature>
<comment type="function">
    <text evidence="1">Intake of glucose and galactose.</text>
</comment>
<dbReference type="InterPro" id="IPR050375">
    <property type="entry name" value="MFS_TsgA-like"/>
</dbReference>
<feature type="transmembrane region" description="Helical" evidence="11">
    <location>
        <begin position="62"/>
        <end position="83"/>
    </location>
</feature>
<feature type="domain" description="Major facilitator superfamily (MFS) profile" evidence="12">
    <location>
        <begin position="25"/>
        <end position="430"/>
    </location>
</feature>
<keyword evidence="7" id="KW-0762">Sugar transport</keyword>
<keyword evidence="14" id="KW-1185">Reference proteome</keyword>
<dbReference type="GO" id="GO:0055056">
    <property type="term" value="F:D-glucose transmembrane transporter activity"/>
    <property type="evidence" value="ECO:0007669"/>
    <property type="project" value="InterPro"/>
</dbReference>
<evidence type="ECO:0000256" key="6">
    <source>
        <dbReference type="ARBA" id="ARBA00022519"/>
    </source>
</evidence>
<feature type="transmembrane region" description="Helical" evidence="11">
    <location>
        <begin position="343"/>
        <end position="364"/>
    </location>
</feature>
<evidence type="ECO:0000256" key="1">
    <source>
        <dbReference type="ARBA" id="ARBA00003321"/>
    </source>
</evidence>
<keyword evidence="9 11" id="KW-1133">Transmembrane helix</keyword>
<dbReference type="Pfam" id="PF07690">
    <property type="entry name" value="MFS_1"/>
    <property type="match status" value="1"/>
</dbReference>
<feature type="transmembrane region" description="Helical" evidence="11">
    <location>
        <begin position="376"/>
        <end position="395"/>
    </location>
</feature>
<feature type="transmembrane region" description="Helical" evidence="11">
    <location>
        <begin position="250"/>
        <end position="272"/>
    </location>
</feature>
<dbReference type="EMBL" id="JACHHZ010000001">
    <property type="protein sequence ID" value="MBB6092148.1"/>
    <property type="molecule type" value="Genomic_DNA"/>
</dbReference>
<feature type="transmembrane region" description="Helical" evidence="11">
    <location>
        <begin position="90"/>
        <end position="109"/>
    </location>
</feature>
<feature type="transmembrane region" description="Helical" evidence="11">
    <location>
        <begin position="318"/>
        <end position="337"/>
    </location>
</feature>
<feature type="transmembrane region" description="Helical" evidence="11">
    <location>
        <begin position="158"/>
        <end position="179"/>
    </location>
</feature>
<dbReference type="SUPFAM" id="SSF103473">
    <property type="entry name" value="MFS general substrate transporter"/>
    <property type="match status" value="1"/>
</dbReference>
<dbReference type="Proteomes" id="UP000588068">
    <property type="component" value="Unassembled WGS sequence"/>
</dbReference>
<dbReference type="InterPro" id="IPR005964">
    <property type="entry name" value="Glc/Gal_transptr_bac"/>
</dbReference>
<dbReference type="InterPro" id="IPR020846">
    <property type="entry name" value="MFS_dom"/>
</dbReference>
<comment type="subcellular location">
    <subcellularLocation>
        <location evidence="2">Cell inner membrane</location>
        <topology evidence="2">Multi-pass membrane protein</topology>
    </subcellularLocation>
</comment>
<dbReference type="PANTHER" id="PTHR43702">
    <property type="entry name" value="L-FUCOSE-PROTON SYMPORTER"/>
    <property type="match status" value="1"/>
</dbReference>
<dbReference type="InterPro" id="IPR011701">
    <property type="entry name" value="MFS"/>
</dbReference>
<comment type="similarity">
    <text evidence="3">Belongs to the major facilitator superfamily. FHS transporter (TC 2.A.1.7) family.</text>
</comment>
<dbReference type="RefSeq" id="WP_184329895.1">
    <property type="nucleotide sequence ID" value="NZ_JACHHZ010000001.1"/>
</dbReference>
<feature type="transmembrane region" description="Helical" evidence="11">
    <location>
        <begin position="21"/>
        <end position="42"/>
    </location>
</feature>
<evidence type="ECO:0000256" key="9">
    <source>
        <dbReference type="ARBA" id="ARBA00022989"/>
    </source>
</evidence>
<dbReference type="NCBIfam" id="TIGR01272">
    <property type="entry name" value="gluP"/>
    <property type="match status" value="1"/>
</dbReference>
<feature type="transmembrane region" description="Helical" evidence="11">
    <location>
        <begin position="401"/>
        <end position="419"/>
    </location>
</feature>
<protein>
    <submittedName>
        <fullName evidence="13">FHS family L-fucose permease-like MFS transporter</fullName>
    </submittedName>
</protein>
<dbReference type="Gene3D" id="1.20.1250.20">
    <property type="entry name" value="MFS general substrate transporter like domains"/>
    <property type="match status" value="2"/>
</dbReference>
<evidence type="ECO:0000256" key="2">
    <source>
        <dbReference type="ARBA" id="ARBA00004429"/>
    </source>
</evidence>
<evidence type="ECO:0000256" key="3">
    <source>
        <dbReference type="ARBA" id="ARBA00009120"/>
    </source>
</evidence>
<feature type="transmembrane region" description="Helical" evidence="11">
    <location>
        <begin position="292"/>
        <end position="311"/>
    </location>
</feature>
<gene>
    <name evidence="13" type="ORF">HNQ60_000994</name>
</gene>
<evidence type="ECO:0000256" key="4">
    <source>
        <dbReference type="ARBA" id="ARBA00022448"/>
    </source>
</evidence>
<accession>A0A841HIU7</accession>
<keyword evidence="4" id="KW-0813">Transport</keyword>
<evidence type="ECO:0000256" key="11">
    <source>
        <dbReference type="SAM" id="Phobius"/>
    </source>
</evidence>
<dbReference type="InterPro" id="IPR036259">
    <property type="entry name" value="MFS_trans_sf"/>
</dbReference>
<keyword evidence="8 11" id="KW-0812">Transmembrane</keyword>
<dbReference type="GO" id="GO:0005886">
    <property type="term" value="C:plasma membrane"/>
    <property type="evidence" value="ECO:0007669"/>
    <property type="project" value="UniProtKB-SubCell"/>
</dbReference>
<sequence>MAYQSTSTTTSAVSESRTETSYLAALIVLTSLFFMWGLITSLNDILIPHLKAAFSLTYFKVMLIQFCFFGAYFVMSIPSGLLVERAGYKRGIIIGLSTAGIGCLLFYPAAGSQSYPFFLGALFVLASGITLLQVAANPYVAILGPPRTASSRLTLTQAFNSLGTTIGPFLGSVLILSTITPSGDPVADKAAEAATVQGPYLVLAATLFVIAVLIAIVKLPQIEAQEPSAEASAAGGAHQHHDSVWGYRHLVLGAVGIFVYVGAEVSIGSFAVNFMANPDIAGLSEQTAGKYLSYYWGGAMVGRFIGAWVMRYVKPGKVLAFNAVAAIVLLVIVMLFAGKTAMWALLAIGLFNSIMFPTIFTLAIEGLGKHTGAASGVLCMAIVGGAIVPLIQGYFADMNLLYSFIIPAVCYLFIAHYGLKGHRADIAPTR</sequence>
<organism evidence="13 14">
    <name type="scientific">Povalibacter uvarum</name>
    <dbReference type="NCBI Taxonomy" id="732238"/>
    <lineage>
        <taxon>Bacteria</taxon>
        <taxon>Pseudomonadati</taxon>
        <taxon>Pseudomonadota</taxon>
        <taxon>Gammaproteobacteria</taxon>
        <taxon>Steroidobacterales</taxon>
        <taxon>Steroidobacteraceae</taxon>
        <taxon>Povalibacter</taxon>
    </lineage>
</organism>
<keyword evidence="10 11" id="KW-0472">Membrane</keyword>
<evidence type="ECO:0000256" key="8">
    <source>
        <dbReference type="ARBA" id="ARBA00022692"/>
    </source>
</evidence>
<feature type="transmembrane region" description="Helical" evidence="11">
    <location>
        <begin position="199"/>
        <end position="217"/>
    </location>
</feature>
<dbReference type="CDD" id="cd17394">
    <property type="entry name" value="MFS_FucP_like"/>
    <property type="match status" value="1"/>
</dbReference>
<evidence type="ECO:0000256" key="7">
    <source>
        <dbReference type="ARBA" id="ARBA00022597"/>
    </source>
</evidence>
<evidence type="ECO:0000256" key="10">
    <source>
        <dbReference type="ARBA" id="ARBA00023136"/>
    </source>
</evidence>
<dbReference type="PANTHER" id="PTHR43702:SF3">
    <property type="entry name" value="PROTEIN TSGA"/>
    <property type="match status" value="1"/>
</dbReference>
<dbReference type="GO" id="GO:1904659">
    <property type="term" value="P:D-glucose transmembrane transport"/>
    <property type="evidence" value="ECO:0007669"/>
    <property type="project" value="InterPro"/>
</dbReference>
<name>A0A841HIU7_9GAMM</name>
<proteinExistence type="inferred from homology"/>
<keyword evidence="5" id="KW-1003">Cell membrane</keyword>
<comment type="caution">
    <text evidence="13">The sequence shown here is derived from an EMBL/GenBank/DDBJ whole genome shotgun (WGS) entry which is preliminary data.</text>
</comment>
<dbReference type="AlphaFoldDB" id="A0A841HIU7"/>
<evidence type="ECO:0000313" key="13">
    <source>
        <dbReference type="EMBL" id="MBB6092148.1"/>
    </source>
</evidence>
<keyword evidence="6" id="KW-0997">Cell inner membrane</keyword>
<reference evidence="13 14" key="1">
    <citation type="submission" date="2020-08" db="EMBL/GenBank/DDBJ databases">
        <title>Genomic Encyclopedia of Type Strains, Phase IV (KMG-IV): sequencing the most valuable type-strain genomes for metagenomic binning, comparative biology and taxonomic classification.</title>
        <authorList>
            <person name="Goeker M."/>
        </authorList>
    </citation>
    <scope>NUCLEOTIDE SEQUENCE [LARGE SCALE GENOMIC DNA]</scope>
    <source>
        <strain evidence="13 14">DSM 26723</strain>
    </source>
</reference>
<evidence type="ECO:0000313" key="14">
    <source>
        <dbReference type="Proteomes" id="UP000588068"/>
    </source>
</evidence>
<dbReference type="GO" id="GO:0005354">
    <property type="term" value="F:galactose transmembrane transporter activity"/>
    <property type="evidence" value="ECO:0007669"/>
    <property type="project" value="InterPro"/>
</dbReference>
<dbReference type="PROSITE" id="PS50850">
    <property type="entry name" value="MFS"/>
    <property type="match status" value="1"/>
</dbReference>
<evidence type="ECO:0000256" key="5">
    <source>
        <dbReference type="ARBA" id="ARBA00022475"/>
    </source>
</evidence>
<evidence type="ECO:0000259" key="12">
    <source>
        <dbReference type="PROSITE" id="PS50850"/>
    </source>
</evidence>